<gene>
    <name evidence="2" type="ORF">CKAH01_18973</name>
</gene>
<feature type="region of interest" description="Disordered" evidence="1">
    <location>
        <begin position="1"/>
        <end position="32"/>
    </location>
</feature>
<feature type="region of interest" description="Disordered" evidence="1">
    <location>
        <begin position="260"/>
        <end position="298"/>
    </location>
</feature>
<sequence>MSSSGNPTPSSSNSAGRGSSQSRPPDPSPSAADLVAQAAAWKAASKGLDPGTLAYNAVPKLTKAMSFQLWEINLKNAFKVMGLLFYLTDEGIPGGYDKDTVFKEDETAAVTDPGSLGDPMLAGFMLARQLLMEKIQYELLEEMINDGLSVTASAFHIFIKTKDYTQKFNQLAVGKIYDDWNRMSRVDYGNTKDFVQDLHSTFNKLNGSGMGLSTTALAYRLIWGFRRFDQAKADAMENDFVMKIRSCDDFLRELRGLGEKEQHEQASQGIGASSNKKKFTAKKQTQAPKPKSTEPWDSCTSCNIKHPKNLHRCKTCNCYHRKTTQCPEKCDKCSLKHFRYCTSGYNKFEYSNKPPTTQQSTTQASASVFASEGRTQDSVFGNSSIEWDIDQQSEAYVDALSAQARKRTLPLFPVDNFGVSGPYFDPQPLAKDPCEITHMQRVERQPMKISEPSVFSSAGQTTETETDSFFTCGAIEEANEEENDGWEAQPSQYVMSASIRRTDSFMLDTGASRHILNDLSIFEELRDLPQGLTMNCVGRKDQIGQAVGTARVIATKPGGKKTTF</sequence>
<dbReference type="Proteomes" id="UP001281614">
    <property type="component" value="Unassembled WGS sequence"/>
</dbReference>
<evidence type="ECO:0000256" key="1">
    <source>
        <dbReference type="SAM" id="MobiDB-lite"/>
    </source>
</evidence>
<dbReference type="EMBL" id="VYYT01000461">
    <property type="protein sequence ID" value="KAK2734594.1"/>
    <property type="molecule type" value="Genomic_DNA"/>
</dbReference>
<keyword evidence="3" id="KW-1185">Reference proteome</keyword>
<name>A0AAE0D0X2_COLKA</name>
<protein>
    <submittedName>
        <fullName evidence="2">Uncharacterized protein</fullName>
    </submittedName>
</protein>
<dbReference type="AlphaFoldDB" id="A0AAE0D0X2"/>
<organism evidence="2 3">
    <name type="scientific">Colletotrichum kahawae</name>
    <name type="common">Coffee berry disease fungus</name>
    <dbReference type="NCBI Taxonomy" id="34407"/>
    <lineage>
        <taxon>Eukaryota</taxon>
        <taxon>Fungi</taxon>
        <taxon>Dikarya</taxon>
        <taxon>Ascomycota</taxon>
        <taxon>Pezizomycotina</taxon>
        <taxon>Sordariomycetes</taxon>
        <taxon>Hypocreomycetidae</taxon>
        <taxon>Glomerellales</taxon>
        <taxon>Glomerellaceae</taxon>
        <taxon>Colletotrichum</taxon>
        <taxon>Colletotrichum gloeosporioides species complex</taxon>
    </lineage>
</organism>
<evidence type="ECO:0000313" key="3">
    <source>
        <dbReference type="Proteomes" id="UP001281614"/>
    </source>
</evidence>
<proteinExistence type="predicted"/>
<feature type="compositionally biased region" description="Polar residues" evidence="1">
    <location>
        <begin position="265"/>
        <end position="274"/>
    </location>
</feature>
<evidence type="ECO:0000313" key="2">
    <source>
        <dbReference type="EMBL" id="KAK2734594.1"/>
    </source>
</evidence>
<accession>A0AAE0D0X2</accession>
<comment type="caution">
    <text evidence="2">The sequence shown here is derived from an EMBL/GenBank/DDBJ whole genome shotgun (WGS) entry which is preliminary data.</text>
</comment>
<reference evidence="2" key="1">
    <citation type="submission" date="2023-02" db="EMBL/GenBank/DDBJ databases">
        <title>Colletotrichum kahawae CIFC_Que2 genome sequencing and assembly.</title>
        <authorList>
            <person name="Baroncelli R."/>
        </authorList>
    </citation>
    <scope>NUCLEOTIDE SEQUENCE</scope>
    <source>
        <strain evidence="2">CIFC_Que2</strain>
    </source>
</reference>